<dbReference type="EMBL" id="BMQA01000032">
    <property type="protein sequence ID" value="GGJ46179.1"/>
    <property type="molecule type" value="Genomic_DNA"/>
</dbReference>
<evidence type="ECO:0000256" key="2">
    <source>
        <dbReference type="SAM" id="Phobius"/>
    </source>
</evidence>
<proteinExistence type="predicted"/>
<organism evidence="3 4">
    <name type="scientific">Streptomyces brasiliensis</name>
    <dbReference type="NCBI Taxonomy" id="1954"/>
    <lineage>
        <taxon>Bacteria</taxon>
        <taxon>Bacillati</taxon>
        <taxon>Actinomycetota</taxon>
        <taxon>Actinomycetes</taxon>
        <taxon>Kitasatosporales</taxon>
        <taxon>Streptomycetaceae</taxon>
        <taxon>Streptomyces</taxon>
    </lineage>
</organism>
<reference evidence="3" key="2">
    <citation type="submission" date="2020-09" db="EMBL/GenBank/DDBJ databases">
        <authorList>
            <person name="Sun Q."/>
            <person name="Ohkuma M."/>
        </authorList>
    </citation>
    <scope>NUCLEOTIDE SEQUENCE</scope>
    <source>
        <strain evidence="3">JCM 3086</strain>
    </source>
</reference>
<protein>
    <submittedName>
        <fullName evidence="3">Lipoprotein CseA</fullName>
    </submittedName>
</protein>
<accession>A0A917L7D9</accession>
<sequence length="217" mass="22460">MRGLTGAGLSRALGNLQAAITALAVIAALGLFLTSCTTGGTGARDEGPAHADSVAGTAPSPEPSPSHSYQKVDAVQLIKDDPKVSDAVKRDLKPCVGDEYPVDVSYGDLTGSAAEDVVVNVLTCGDAVGVGAYVYRARGGRYENVFRAEESPVYAEIDRGDLMVTKQVYERGDPVSSPSGENVITYSWTGGRFVQESYHHTDYGNAVGGSASSAPAG</sequence>
<name>A0A917L7D9_9ACTN</name>
<keyword evidence="4" id="KW-1185">Reference proteome</keyword>
<keyword evidence="2" id="KW-0472">Membrane</keyword>
<feature type="transmembrane region" description="Helical" evidence="2">
    <location>
        <begin position="12"/>
        <end position="33"/>
    </location>
</feature>
<feature type="region of interest" description="Disordered" evidence="1">
    <location>
        <begin position="42"/>
        <end position="69"/>
    </location>
</feature>
<dbReference type="RefSeq" id="WP_189315029.1">
    <property type="nucleotide sequence ID" value="NZ_BMQA01000032.1"/>
</dbReference>
<dbReference type="Proteomes" id="UP000657574">
    <property type="component" value="Unassembled WGS sequence"/>
</dbReference>
<comment type="caution">
    <text evidence="3">The sequence shown here is derived from an EMBL/GenBank/DDBJ whole genome shotgun (WGS) entry which is preliminary data.</text>
</comment>
<evidence type="ECO:0000313" key="4">
    <source>
        <dbReference type="Proteomes" id="UP000657574"/>
    </source>
</evidence>
<keyword evidence="2" id="KW-1133">Transmembrane helix</keyword>
<keyword evidence="3" id="KW-0449">Lipoprotein</keyword>
<evidence type="ECO:0000313" key="3">
    <source>
        <dbReference type="EMBL" id="GGJ46179.1"/>
    </source>
</evidence>
<reference evidence="3" key="1">
    <citation type="journal article" date="2014" name="Int. J. Syst. Evol. Microbiol.">
        <title>Complete genome sequence of Corynebacterium casei LMG S-19264T (=DSM 44701T), isolated from a smear-ripened cheese.</title>
        <authorList>
            <consortium name="US DOE Joint Genome Institute (JGI-PGF)"/>
            <person name="Walter F."/>
            <person name="Albersmeier A."/>
            <person name="Kalinowski J."/>
            <person name="Ruckert C."/>
        </authorList>
    </citation>
    <scope>NUCLEOTIDE SEQUENCE</scope>
    <source>
        <strain evidence="3">JCM 3086</strain>
    </source>
</reference>
<dbReference type="AlphaFoldDB" id="A0A917L7D9"/>
<keyword evidence="2" id="KW-0812">Transmembrane</keyword>
<evidence type="ECO:0000256" key="1">
    <source>
        <dbReference type="SAM" id="MobiDB-lite"/>
    </source>
</evidence>
<gene>
    <name evidence="3" type="primary">cseA</name>
    <name evidence="3" type="ORF">GCM10010121_066910</name>
</gene>